<dbReference type="GO" id="GO:0004497">
    <property type="term" value="F:monooxygenase activity"/>
    <property type="evidence" value="ECO:0007669"/>
    <property type="project" value="UniProtKB-KW"/>
</dbReference>
<dbReference type="PANTHER" id="PTHR47955:SF19">
    <property type="entry name" value="CYTOCHROME P450 71A9-LIKE ISOFORM X1"/>
    <property type="match status" value="1"/>
</dbReference>
<dbReference type="SUPFAM" id="SSF48264">
    <property type="entry name" value="Cytochrome P450"/>
    <property type="match status" value="1"/>
</dbReference>
<comment type="cofactor">
    <cofactor evidence="1">
        <name>heme</name>
        <dbReference type="ChEBI" id="CHEBI:30413"/>
    </cofactor>
</comment>
<keyword evidence="5" id="KW-0560">Oxidoreductase</keyword>
<name>A0A8J5C6H3_ZINOF</name>
<keyword evidence="3" id="KW-0349">Heme</keyword>
<dbReference type="PANTHER" id="PTHR47955">
    <property type="entry name" value="CYTOCHROME P450 FAMILY 71 PROTEIN"/>
    <property type="match status" value="1"/>
</dbReference>
<reference evidence="8 9" key="1">
    <citation type="submission" date="2020-08" db="EMBL/GenBank/DDBJ databases">
        <title>Plant Genome Project.</title>
        <authorList>
            <person name="Zhang R.-G."/>
        </authorList>
    </citation>
    <scope>NUCLEOTIDE SEQUENCE [LARGE SCALE GENOMIC DNA]</scope>
    <source>
        <tissue evidence="8">Rhizome</tissue>
    </source>
</reference>
<dbReference type="Gene3D" id="1.10.630.10">
    <property type="entry name" value="Cytochrome P450"/>
    <property type="match status" value="1"/>
</dbReference>
<accession>A0A8J5C6H3</accession>
<keyword evidence="4" id="KW-0479">Metal-binding</keyword>
<dbReference type="InterPro" id="IPR001128">
    <property type="entry name" value="Cyt_P450"/>
</dbReference>
<keyword evidence="9" id="KW-1185">Reference proteome</keyword>
<evidence type="ECO:0000313" key="8">
    <source>
        <dbReference type="EMBL" id="KAG6468125.1"/>
    </source>
</evidence>
<keyword evidence="7" id="KW-0503">Monooxygenase</keyword>
<evidence type="ECO:0000313" key="9">
    <source>
        <dbReference type="Proteomes" id="UP000734854"/>
    </source>
</evidence>
<organism evidence="8 9">
    <name type="scientific">Zingiber officinale</name>
    <name type="common">Ginger</name>
    <name type="synonym">Amomum zingiber</name>
    <dbReference type="NCBI Taxonomy" id="94328"/>
    <lineage>
        <taxon>Eukaryota</taxon>
        <taxon>Viridiplantae</taxon>
        <taxon>Streptophyta</taxon>
        <taxon>Embryophyta</taxon>
        <taxon>Tracheophyta</taxon>
        <taxon>Spermatophyta</taxon>
        <taxon>Magnoliopsida</taxon>
        <taxon>Liliopsida</taxon>
        <taxon>Zingiberales</taxon>
        <taxon>Zingiberaceae</taxon>
        <taxon>Zingiber</taxon>
    </lineage>
</organism>
<comment type="similarity">
    <text evidence="2">Belongs to the cytochrome P450 family.</text>
</comment>
<comment type="caution">
    <text evidence="8">The sequence shown here is derived from an EMBL/GenBank/DDBJ whole genome shotgun (WGS) entry which is preliminary data.</text>
</comment>
<proteinExistence type="inferred from homology"/>
<evidence type="ECO:0000256" key="5">
    <source>
        <dbReference type="ARBA" id="ARBA00023002"/>
    </source>
</evidence>
<evidence type="ECO:0000256" key="2">
    <source>
        <dbReference type="ARBA" id="ARBA00010617"/>
    </source>
</evidence>
<evidence type="ECO:0000256" key="1">
    <source>
        <dbReference type="ARBA" id="ARBA00001971"/>
    </source>
</evidence>
<dbReference type="AlphaFoldDB" id="A0A8J5C6H3"/>
<evidence type="ECO:0000256" key="6">
    <source>
        <dbReference type="ARBA" id="ARBA00023004"/>
    </source>
</evidence>
<evidence type="ECO:0000256" key="3">
    <source>
        <dbReference type="ARBA" id="ARBA00022617"/>
    </source>
</evidence>
<dbReference type="GO" id="GO:0005506">
    <property type="term" value="F:iron ion binding"/>
    <property type="evidence" value="ECO:0007669"/>
    <property type="project" value="InterPro"/>
</dbReference>
<dbReference type="Proteomes" id="UP000734854">
    <property type="component" value="Unassembled WGS sequence"/>
</dbReference>
<dbReference type="InterPro" id="IPR036396">
    <property type="entry name" value="Cyt_P450_sf"/>
</dbReference>
<evidence type="ECO:0000256" key="4">
    <source>
        <dbReference type="ARBA" id="ARBA00022723"/>
    </source>
</evidence>
<evidence type="ECO:0000256" key="7">
    <source>
        <dbReference type="ARBA" id="ARBA00023033"/>
    </source>
</evidence>
<dbReference type="EMBL" id="JACMSC010000022">
    <property type="protein sequence ID" value="KAG6468125.1"/>
    <property type="molecule type" value="Genomic_DNA"/>
</dbReference>
<sequence>MHLKLGQISAIVVSSATLAREVLKTFDIACCSRPHKVATSELSYGGSDIAFMPYGERWRQLRKLCTVEFFSARKINSFTSVREDEIARMARHMSISLLGSRAPSPSTLQKDGQLTEENLKAVLVVTIIFRLDVEKIV</sequence>
<gene>
    <name evidence="8" type="ORF">ZIOFF_072693</name>
</gene>
<dbReference type="GO" id="GO:0016705">
    <property type="term" value="F:oxidoreductase activity, acting on paired donors, with incorporation or reduction of molecular oxygen"/>
    <property type="evidence" value="ECO:0007669"/>
    <property type="project" value="InterPro"/>
</dbReference>
<dbReference type="Pfam" id="PF00067">
    <property type="entry name" value="p450"/>
    <property type="match status" value="1"/>
</dbReference>
<protein>
    <submittedName>
        <fullName evidence="8">Uncharacterized protein</fullName>
    </submittedName>
</protein>
<keyword evidence="6" id="KW-0408">Iron</keyword>
<dbReference type="GO" id="GO:0020037">
    <property type="term" value="F:heme binding"/>
    <property type="evidence" value="ECO:0007669"/>
    <property type="project" value="InterPro"/>
</dbReference>